<keyword evidence="1" id="KW-1133">Transmembrane helix</keyword>
<dbReference type="AlphaFoldDB" id="A0A1G7NQH0"/>
<sequence>MLNSTALEVAIGLALVFLLLSLFCTTINESIAAVLGWRAKTLEKGIQSLFSGGQITVLDANNVATLRSLSDVVYNHGLVQGLYKGSPSQTFTPASLIHPRSLPSYIPSRVFASTLYDILFNGPAQALRDTSPAASLRNMLDSLNQLPDSKAKEALLLLVREAGGDVDATRKAIEGWFNDGMDRVSGWYKRRTQLVLFSLGISIAILLNINTIAVAKTFWASPAARAYAIKAAESYTPPPQEATSPGSTTSTAASSVKKLPVTASEQIAALGDLALPLGWNNGWYPWPKNSNGTEFTGSQLILNFAMTILGWTLTGFAVTLGAPFWFDLLNQFMVVRSTVKPSEKSGNEGSKDPQPS</sequence>
<dbReference type="RefSeq" id="WP_083346054.1">
    <property type="nucleotide sequence ID" value="NZ_LT629690.1"/>
</dbReference>
<dbReference type="Proteomes" id="UP000182427">
    <property type="component" value="Chromosome I"/>
</dbReference>
<organism evidence="2 3">
    <name type="scientific">Terriglobus roseus</name>
    <dbReference type="NCBI Taxonomy" id="392734"/>
    <lineage>
        <taxon>Bacteria</taxon>
        <taxon>Pseudomonadati</taxon>
        <taxon>Acidobacteriota</taxon>
        <taxon>Terriglobia</taxon>
        <taxon>Terriglobales</taxon>
        <taxon>Acidobacteriaceae</taxon>
        <taxon>Terriglobus</taxon>
    </lineage>
</organism>
<evidence type="ECO:0000256" key="1">
    <source>
        <dbReference type="SAM" id="Phobius"/>
    </source>
</evidence>
<keyword evidence="3" id="KW-1185">Reference proteome</keyword>
<protein>
    <submittedName>
        <fullName evidence="2">Uncharacterized protein</fullName>
    </submittedName>
</protein>
<evidence type="ECO:0000313" key="2">
    <source>
        <dbReference type="EMBL" id="SDF76328.1"/>
    </source>
</evidence>
<accession>A0A1G7NQH0</accession>
<keyword evidence="1" id="KW-0812">Transmembrane</keyword>
<keyword evidence="1" id="KW-0472">Membrane</keyword>
<dbReference type="OrthoDB" id="6286374at2"/>
<feature type="transmembrane region" description="Helical" evidence="1">
    <location>
        <begin position="300"/>
        <end position="326"/>
    </location>
</feature>
<feature type="transmembrane region" description="Helical" evidence="1">
    <location>
        <begin position="194"/>
        <end position="215"/>
    </location>
</feature>
<gene>
    <name evidence="2" type="ORF">SAMN05444167_3232</name>
</gene>
<reference evidence="2 3" key="1">
    <citation type="submission" date="2016-10" db="EMBL/GenBank/DDBJ databases">
        <authorList>
            <person name="de Groot N.N."/>
        </authorList>
    </citation>
    <scope>NUCLEOTIDE SEQUENCE [LARGE SCALE GENOMIC DNA]</scope>
    <source>
        <strain evidence="2 3">GAS232</strain>
    </source>
</reference>
<dbReference type="EMBL" id="LT629690">
    <property type="protein sequence ID" value="SDF76328.1"/>
    <property type="molecule type" value="Genomic_DNA"/>
</dbReference>
<proteinExistence type="predicted"/>
<name>A0A1G7NQH0_9BACT</name>
<evidence type="ECO:0000313" key="3">
    <source>
        <dbReference type="Proteomes" id="UP000182427"/>
    </source>
</evidence>